<evidence type="ECO:0000313" key="2">
    <source>
        <dbReference type="EMBL" id="MCE7010382.1"/>
    </source>
</evidence>
<gene>
    <name evidence="2" type="ORF">LWC34_47400</name>
</gene>
<dbReference type="RefSeq" id="WP_233732087.1">
    <property type="nucleotide sequence ID" value="NZ_JAJVCN010000004.1"/>
</dbReference>
<sequence>MAAAQGWPFLVARGRQSGYTVRLAPDFLIKTREYGLLEEIAGTGGQVANVKGLAVVWAEHTVTGSDIDAAEAPRDEHSRPLHLMYGFVSPHGTIDQPSEVDLSRSRELALETFRRFLADEREFTLEPSGPFPLASSIAPLAVRPPVVTRRVVPFALAGAAAVAAVLVAIMSFGGENPPPPPLPCTTPTPVVTIAPSAAQMCPTPVPSRRNP</sequence>
<keyword evidence="1" id="KW-1133">Transmembrane helix</keyword>
<keyword evidence="1" id="KW-0472">Membrane</keyword>
<feature type="transmembrane region" description="Helical" evidence="1">
    <location>
        <begin position="151"/>
        <end position="173"/>
    </location>
</feature>
<evidence type="ECO:0000313" key="3">
    <source>
        <dbReference type="Proteomes" id="UP001521150"/>
    </source>
</evidence>
<keyword evidence="1" id="KW-0812">Transmembrane</keyword>
<organism evidence="2 3">
    <name type="scientific">Kibdelosporangium philippinense</name>
    <dbReference type="NCBI Taxonomy" id="211113"/>
    <lineage>
        <taxon>Bacteria</taxon>
        <taxon>Bacillati</taxon>
        <taxon>Actinomycetota</taxon>
        <taxon>Actinomycetes</taxon>
        <taxon>Pseudonocardiales</taxon>
        <taxon>Pseudonocardiaceae</taxon>
        <taxon>Kibdelosporangium</taxon>
    </lineage>
</organism>
<name>A0ABS8ZRU4_9PSEU</name>
<keyword evidence="3" id="KW-1185">Reference proteome</keyword>
<accession>A0ABS8ZRU4</accession>
<evidence type="ECO:0000256" key="1">
    <source>
        <dbReference type="SAM" id="Phobius"/>
    </source>
</evidence>
<comment type="caution">
    <text evidence="2">The sequence shown here is derived from an EMBL/GenBank/DDBJ whole genome shotgun (WGS) entry which is preliminary data.</text>
</comment>
<reference evidence="2 3" key="1">
    <citation type="submission" date="2021-12" db="EMBL/GenBank/DDBJ databases">
        <title>Genome sequence of Kibdelosporangium philippinense ATCC 49844.</title>
        <authorList>
            <person name="Fedorov E.A."/>
            <person name="Omeragic M."/>
            <person name="Shalygina K.F."/>
            <person name="Maclea K.S."/>
        </authorList>
    </citation>
    <scope>NUCLEOTIDE SEQUENCE [LARGE SCALE GENOMIC DNA]</scope>
    <source>
        <strain evidence="2 3">ATCC 49844</strain>
    </source>
</reference>
<dbReference type="EMBL" id="JAJVCN010000004">
    <property type="protein sequence ID" value="MCE7010382.1"/>
    <property type="molecule type" value="Genomic_DNA"/>
</dbReference>
<protein>
    <submittedName>
        <fullName evidence="2">Uncharacterized protein</fullName>
    </submittedName>
</protein>
<proteinExistence type="predicted"/>
<dbReference type="Proteomes" id="UP001521150">
    <property type="component" value="Unassembled WGS sequence"/>
</dbReference>